<dbReference type="EMBL" id="AP014568">
    <property type="protein sequence ID" value="BAO80495.1"/>
    <property type="molecule type" value="Genomic_DNA"/>
</dbReference>
<name>A0A060NI15_9BURK</name>
<dbReference type="HOGENOM" id="CLU_047530_3_0_4"/>
<dbReference type="Gene3D" id="1.10.260.40">
    <property type="entry name" value="lambda repressor-like DNA-binding domains"/>
    <property type="match status" value="1"/>
</dbReference>
<dbReference type="KEGG" id="cbaa:SRAA_0641"/>
<feature type="domain" description="Cytoskeleton protein RodZ-like C-terminal" evidence="2">
    <location>
        <begin position="225"/>
        <end position="295"/>
    </location>
</feature>
<dbReference type="InterPro" id="IPR050400">
    <property type="entry name" value="Bact_Cytoskel_RodZ"/>
</dbReference>
<keyword evidence="4" id="KW-1185">Reference proteome</keyword>
<dbReference type="STRING" id="1458425.SRAA_0641"/>
<gene>
    <name evidence="3" type="ORF">SRAA_0641</name>
</gene>
<protein>
    <submittedName>
        <fullName evidence="3">Uncharacterized protein conserved in bacteria</fullName>
    </submittedName>
</protein>
<dbReference type="InterPro" id="IPR010982">
    <property type="entry name" value="Lambda_DNA-bd_dom_sf"/>
</dbReference>
<evidence type="ECO:0000313" key="3">
    <source>
        <dbReference type="EMBL" id="BAO80495.1"/>
    </source>
</evidence>
<sequence length="298" mass="30286">MNELRPEPPADAAGGATGAAAAGVLTLRQARERAGVHAAALAATLKVPLRQLEALESGRYDELPDLTFARTLALSVCRQLKLDPGPVLAQMPTAGQVRLGASDTALHTPMPQEGVSVLARAVAVPLQSLSKPLAVAVLLLVVALALWFLLPQQPAPAPVPEPAPLAEPAAPPLTSGPDAAAPAEAPAPVAIPPAPPAPPPVPVPVPVPAAPVSATPATATVAPLRLSASQSAWVQVTGASGRVLLQRHLQAGEALDFADDLPLQVVVGRADAVQVAVRGQALDLAAHSRNNVARLQVR</sequence>
<accession>A0A060NI15</accession>
<dbReference type="PANTHER" id="PTHR34475">
    <property type="match status" value="1"/>
</dbReference>
<dbReference type="AlphaFoldDB" id="A0A060NI15"/>
<feature type="compositionally biased region" description="Low complexity" evidence="1">
    <location>
        <begin position="177"/>
        <end position="188"/>
    </location>
</feature>
<dbReference type="PANTHER" id="PTHR34475:SF1">
    <property type="entry name" value="CYTOSKELETON PROTEIN RODZ"/>
    <property type="match status" value="1"/>
</dbReference>
<feature type="compositionally biased region" description="Pro residues" evidence="1">
    <location>
        <begin position="157"/>
        <end position="171"/>
    </location>
</feature>
<reference evidence="3 4" key="1">
    <citation type="journal article" date="2014" name="Nat. Commun.">
        <title>Physiological and genomic features of highly alkaliphilic hydrogen-utilizing Betaproteobacteria from a continental serpentinizing site.</title>
        <authorList>
            <person name="Suzuki S."/>
            <person name="Kuenen J.G."/>
            <person name="Schipper K."/>
            <person name="van der Velde S."/>
            <person name="Ishii S."/>
            <person name="Wu A."/>
            <person name="Sorokin D.Y."/>
            <person name="Tenney A."/>
            <person name="Meng X.Y."/>
            <person name="Morrill P.L."/>
            <person name="Kamagata Y."/>
            <person name="Muyzer G."/>
            <person name="Nealson K.H."/>
        </authorList>
    </citation>
    <scope>NUCLEOTIDE SEQUENCE [LARGE SCALE GENOMIC DNA]</scope>
    <source>
        <strain evidence="3 4">A1</strain>
    </source>
</reference>
<dbReference type="Proteomes" id="UP000067461">
    <property type="component" value="Chromosome"/>
</dbReference>
<dbReference type="RefSeq" id="WP_045530923.1">
    <property type="nucleotide sequence ID" value="NZ_AP014568.1"/>
</dbReference>
<dbReference type="Pfam" id="PF13413">
    <property type="entry name" value="HTH_25"/>
    <property type="match status" value="1"/>
</dbReference>
<feature type="region of interest" description="Disordered" evidence="1">
    <location>
        <begin position="157"/>
        <end position="191"/>
    </location>
</feature>
<evidence type="ECO:0000259" key="2">
    <source>
        <dbReference type="Pfam" id="PF13464"/>
    </source>
</evidence>
<proteinExistence type="predicted"/>
<dbReference type="Pfam" id="PF13464">
    <property type="entry name" value="RodZ_C"/>
    <property type="match status" value="1"/>
</dbReference>
<evidence type="ECO:0000313" key="4">
    <source>
        <dbReference type="Proteomes" id="UP000067461"/>
    </source>
</evidence>
<dbReference type="GO" id="GO:0003677">
    <property type="term" value="F:DNA binding"/>
    <property type="evidence" value="ECO:0007669"/>
    <property type="project" value="InterPro"/>
</dbReference>
<organism evidence="3 4">
    <name type="scientific">Serpentinimonas raichei</name>
    <dbReference type="NCBI Taxonomy" id="1458425"/>
    <lineage>
        <taxon>Bacteria</taxon>
        <taxon>Pseudomonadati</taxon>
        <taxon>Pseudomonadota</taxon>
        <taxon>Betaproteobacteria</taxon>
        <taxon>Burkholderiales</taxon>
        <taxon>Comamonadaceae</taxon>
        <taxon>Serpentinimonas</taxon>
    </lineage>
</organism>
<dbReference type="InterPro" id="IPR025194">
    <property type="entry name" value="RodZ-like_C"/>
</dbReference>
<evidence type="ECO:0000256" key="1">
    <source>
        <dbReference type="SAM" id="MobiDB-lite"/>
    </source>
</evidence>